<protein>
    <recommendedName>
        <fullName evidence="3">Heterokaryon incompatibility domain-containing protein</fullName>
    </recommendedName>
</protein>
<comment type="caution">
    <text evidence="1">The sequence shown here is derived from an EMBL/GenBank/DDBJ whole genome shotgun (WGS) entry which is preliminary data.</text>
</comment>
<gene>
    <name evidence="1" type="ORF">NA57DRAFT_78110</name>
</gene>
<evidence type="ECO:0000313" key="1">
    <source>
        <dbReference type="EMBL" id="KAF2096507.1"/>
    </source>
</evidence>
<name>A0A9P4M6N3_9PEZI</name>
<dbReference type="Proteomes" id="UP000799772">
    <property type="component" value="Unassembled WGS sequence"/>
</dbReference>
<proteinExistence type="predicted"/>
<dbReference type="EMBL" id="ML978129">
    <property type="protein sequence ID" value="KAF2096507.1"/>
    <property type="molecule type" value="Genomic_DNA"/>
</dbReference>
<reference evidence="1" key="1">
    <citation type="journal article" date="2020" name="Stud. Mycol.">
        <title>101 Dothideomycetes genomes: a test case for predicting lifestyles and emergence of pathogens.</title>
        <authorList>
            <person name="Haridas S."/>
            <person name="Albert R."/>
            <person name="Binder M."/>
            <person name="Bloem J."/>
            <person name="Labutti K."/>
            <person name="Salamov A."/>
            <person name="Andreopoulos B."/>
            <person name="Baker S."/>
            <person name="Barry K."/>
            <person name="Bills G."/>
            <person name="Bluhm B."/>
            <person name="Cannon C."/>
            <person name="Castanera R."/>
            <person name="Culley D."/>
            <person name="Daum C."/>
            <person name="Ezra D."/>
            <person name="Gonzalez J."/>
            <person name="Henrissat B."/>
            <person name="Kuo A."/>
            <person name="Liang C."/>
            <person name="Lipzen A."/>
            <person name="Lutzoni F."/>
            <person name="Magnuson J."/>
            <person name="Mondo S."/>
            <person name="Nolan M."/>
            <person name="Ohm R."/>
            <person name="Pangilinan J."/>
            <person name="Park H.-J."/>
            <person name="Ramirez L."/>
            <person name="Alfaro M."/>
            <person name="Sun H."/>
            <person name="Tritt A."/>
            <person name="Yoshinaga Y."/>
            <person name="Zwiers L.-H."/>
            <person name="Turgeon B."/>
            <person name="Goodwin S."/>
            <person name="Spatafora J."/>
            <person name="Crous P."/>
            <person name="Grigoriev I."/>
        </authorList>
    </citation>
    <scope>NUCLEOTIDE SEQUENCE</scope>
    <source>
        <strain evidence="1">CBS 133067</strain>
    </source>
</reference>
<evidence type="ECO:0000313" key="2">
    <source>
        <dbReference type="Proteomes" id="UP000799772"/>
    </source>
</evidence>
<organism evidence="1 2">
    <name type="scientific">Rhizodiscina lignyota</name>
    <dbReference type="NCBI Taxonomy" id="1504668"/>
    <lineage>
        <taxon>Eukaryota</taxon>
        <taxon>Fungi</taxon>
        <taxon>Dikarya</taxon>
        <taxon>Ascomycota</taxon>
        <taxon>Pezizomycotina</taxon>
        <taxon>Dothideomycetes</taxon>
        <taxon>Pleosporomycetidae</taxon>
        <taxon>Aulographales</taxon>
        <taxon>Rhizodiscinaceae</taxon>
        <taxon>Rhizodiscina</taxon>
    </lineage>
</organism>
<keyword evidence="2" id="KW-1185">Reference proteome</keyword>
<dbReference type="OrthoDB" id="3830006at2759"/>
<dbReference type="AlphaFoldDB" id="A0A9P4M6N3"/>
<sequence>MHKIFGGAKFTIVAMSGSNADPGLAGISRPRNGQVSAYVQGRMIANGLNEGIFNNGSFILDEDGPNIIRHCIQDDEFLAPAKDTEQSATVLIRNFGHWGKPDIRLYFVFVRFYSRRKMLIFRDVFVACRGVISAFEAVFETFERIRDNIPLVYLDMALLWLPEGTLVRRHESGELSPAIAGSWNWSGWIGGVSYPKDAFTERIVPCVTWYEGPTTTSRQLPGNVFSQVERDAPLPPGWHQRKNEPPLIPYQNILTHYAKENAPERHYNRLMPSQDELMRLDGWLSNRAPSGDFTYLYLGTCVATLAVSRQHAQRSLFQGECSHSVCKLRIVDGNGVYIGVVTIDGNLAKEWSPGDYDFVKLSKMPTDELWLDTLNQRLTVSERIEPRGRGYEWFDSDVYESRLSDCEIDWPLYNVMMVKWDGDVATRLGIGRCHVRAFDAVASEFRRFRLG</sequence>
<evidence type="ECO:0008006" key="3">
    <source>
        <dbReference type="Google" id="ProtNLM"/>
    </source>
</evidence>
<accession>A0A9P4M6N3</accession>